<keyword evidence="1" id="KW-0472">Membrane</keyword>
<name>A0A6B2M355_9BACT</name>
<protein>
    <submittedName>
        <fullName evidence="2">Prepilin-type N-terminal cleavage/methylation domain-containing protein</fullName>
    </submittedName>
</protein>
<keyword evidence="1" id="KW-1133">Transmembrane helix</keyword>
<dbReference type="RefSeq" id="WP_163964471.1">
    <property type="nucleotide sequence ID" value="NZ_JAAGNX010000002.1"/>
</dbReference>
<feature type="transmembrane region" description="Helical" evidence="1">
    <location>
        <begin position="29"/>
        <end position="50"/>
    </location>
</feature>
<dbReference type="InterPro" id="IPR012902">
    <property type="entry name" value="N_methyl_site"/>
</dbReference>
<dbReference type="PROSITE" id="PS00409">
    <property type="entry name" value="PROKAR_NTER_METHYL"/>
    <property type="match status" value="1"/>
</dbReference>
<dbReference type="Proteomes" id="UP000478417">
    <property type="component" value="Unassembled WGS sequence"/>
</dbReference>
<sequence>MATIYGPSVRMHNLKRTILATGKPVRHGFTLIELIIVIALVALVGGLVVVNAEAIFRGLGEEPVDRILRKAVREARFQAAYLKEPVQLRFDEESVAFLLTGESGQTLKDFSTGLESSANELDVEFEQLLPEEGLNRNASPDTVEIETVTFRPDRSSTPFQVIIDQDGRPYTLRFDPFSDIVIDDSRNP</sequence>
<dbReference type="NCBIfam" id="TIGR02532">
    <property type="entry name" value="IV_pilin_GFxxxE"/>
    <property type="match status" value="1"/>
</dbReference>
<evidence type="ECO:0000313" key="3">
    <source>
        <dbReference type="Proteomes" id="UP000478417"/>
    </source>
</evidence>
<proteinExistence type="predicted"/>
<evidence type="ECO:0000313" key="2">
    <source>
        <dbReference type="EMBL" id="NDV62507.1"/>
    </source>
</evidence>
<organism evidence="2 3">
    <name type="scientific">Oceanipulchritudo coccoides</name>
    <dbReference type="NCBI Taxonomy" id="2706888"/>
    <lineage>
        <taxon>Bacteria</taxon>
        <taxon>Pseudomonadati</taxon>
        <taxon>Verrucomicrobiota</taxon>
        <taxon>Opitutia</taxon>
        <taxon>Puniceicoccales</taxon>
        <taxon>Oceanipulchritudinaceae</taxon>
        <taxon>Oceanipulchritudo</taxon>
    </lineage>
</organism>
<comment type="caution">
    <text evidence="2">The sequence shown here is derived from an EMBL/GenBank/DDBJ whole genome shotgun (WGS) entry which is preliminary data.</text>
</comment>
<keyword evidence="3" id="KW-1185">Reference proteome</keyword>
<reference evidence="2 3" key="1">
    <citation type="submission" date="2020-02" db="EMBL/GenBank/DDBJ databases">
        <title>Albibacoteraceae fam. nov., the first described family within the subdivision 4 Verrucomicrobia.</title>
        <authorList>
            <person name="Xi F."/>
        </authorList>
    </citation>
    <scope>NUCLEOTIDE SEQUENCE [LARGE SCALE GENOMIC DNA]</scope>
    <source>
        <strain evidence="2 3">CK1056</strain>
    </source>
</reference>
<dbReference type="Pfam" id="PF07963">
    <property type="entry name" value="N_methyl"/>
    <property type="match status" value="1"/>
</dbReference>
<gene>
    <name evidence="2" type="ORF">G0Q06_08600</name>
</gene>
<accession>A0A6B2M355</accession>
<dbReference type="AlphaFoldDB" id="A0A6B2M355"/>
<keyword evidence="1" id="KW-0812">Transmembrane</keyword>
<dbReference type="EMBL" id="JAAGNX010000002">
    <property type="protein sequence ID" value="NDV62507.1"/>
    <property type="molecule type" value="Genomic_DNA"/>
</dbReference>
<evidence type="ECO:0000256" key="1">
    <source>
        <dbReference type="SAM" id="Phobius"/>
    </source>
</evidence>